<feature type="compositionally biased region" description="Polar residues" evidence="1">
    <location>
        <begin position="93"/>
        <end position="102"/>
    </location>
</feature>
<feature type="region of interest" description="Disordered" evidence="1">
    <location>
        <begin position="697"/>
        <end position="732"/>
    </location>
</feature>
<reference evidence="2" key="1">
    <citation type="submission" date="2020-11" db="EMBL/GenBank/DDBJ databases">
        <authorList>
            <person name="Whiteford S."/>
        </authorList>
    </citation>
    <scope>NUCLEOTIDE SEQUENCE</scope>
</reference>
<comment type="caution">
    <text evidence="2">The sequence shown here is derived from an EMBL/GenBank/DDBJ whole genome shotgun (WGS) entry which is preliminary data.</text>
</comment>
<keyword evidence="3" id="KW-1185">Reference proteome</keyword>
<protein>
    <submittedName>
        <fullName evidence="2">(diamondback moth) hypothetical protein</fullName>
    </submittedName>
</protein>
<proteinExistence type="predicted"/>
<gene>
    <name evidence="2" type="ORF">PLXY2_LOCUS11903</name>
</gene>
<evidence type="ECO:0000313" key="2">
    <source>
        <dbReference type="EMBL" id="CAG9133612.1"/>
    </source>
</evidence>
<feature type="region of interest" description="Disordered" evidence="1">
    <location>
        <begin position="140"/>
        <end position="182"/>
    </location>
</feature>
<evidence type="ECO:0000313" key="3">
    <source>
        <dbReference type="Proteomes" id="UP000653454"/>
    </source>
</evidence>
<feature type="compositionally biased region" description="Basic and acidic residues" evidence="1">
    <location>
        <begin position="254"/>
        <end position="271"/>
    </location>
</feature>
<accession>A0A8S4G3X0</accession>
<sequence length="1316" mass="145039">MGITKLPQIEFEEVTVYGDDRGLDAQHTEDIDDDIILVDKDIETIVLDDDEETKDTAKPDPNSIFKLNPIRDDISTRIIFDSDGSDDDYFFDAQNNKSTSETNKPKNPEDLDEEIRNLSLSIQQDILEGPQNASALTSEIDIKQEKDPVTESHLDIENKGSNDVDNDANEREVSDNVVSDSVEEEDKTIENLINRTCSEVLSKINEVRIKKELDADVPDTVANATFEASNIKIESCTSLDQKPCLPIIHSVSSQREDNTTNVHDSDSEPEDIKPNVDLKLIMIPLVPLRRLDQTESWKKFSLNNQIFASLINMAEFEPIKKRKRKSKPKDSYAPNNLTVMNVATHPLEAPRLIRLNSTQYRNYTPISLCKNPDFNTRLKRLPVGFLLSNRNKDLMEQCVPLTVDLDKLVIIPRFMSSNDDDVSSDDVTVMPEAPAPRVLKKIQLPDIDDVRRINKGILTAEVTPIAVGGAPVEEAPPDRAEENTQRIEDYNRRIHSLNTLRGIPGRRSRFRPSPRLQFTRAGDPVLTRRADQQVFDRDQGFSINTREVPRGARARRAKPYYHLAMSRQGWWRPERPPGVLDPARLHEALSTLQRSAPDTTTRTTYCCAARRHRAVNDARRRVCAKLQRQYAGDKDLHTVPCKRVNPEACSCCCAALLEPPGEAIERGSKALTRAINHILAGTRGRVQYMDELEKEIPQPASTLEVKPTPDQPPDAMPAPADKHTEKPKRNRITKKMREAQAQKEKEEQERINNVTYEGWLEERNRASQVFGIKPKNYNTKSLASKDTEVAQGKTREEELDEALTQAAKQASNDCVMVLSDSDDDPPLSVDMNRTELDSNNTTTDQRNVATNSNKILNSLLTEENVNAMHQATLTQNLPVILGNSSPIDISSSPENSNCGENSQSAVVSIGALVQVDPSEANTAVNTTEIQKQMIGQMLVANNKDQQANAGDGKSGQTKLLPVLLHADGSITPFVVGRHPTLRLPPAATVRAVLPHGAAQTCVLNQPATMPAERGHRARLQGLNEASKTPFVVGRHPTLRLPPAATVRAVLPHGAAQTCVVNQPATMPAEVASTLVSRGIAPPPLPPPPPPMPRAGGEIIRQGYGEFASQYAAYYALTLAAARGLTLPAHSYLQGRDPTCIVLTQMDTSHPIFLLAGDTVCVCEREAWSREPWLWGERAPVEVDPACLVKGNCAGQIAASKVNGTRSLAFVWPVCTEGAVLMVGSEDGPMSLPAATRCACASARRGAASRGCGASARLSRSTRRVSRTHVPAGGDTVCVCEREAWSREPWLWGERAPVEVDPACLVKGNCAGLLLTL</sequence>
<organism evidence="2 3">
    <name type="scientific">Plutella xylostella</name>
    <name type="common">Diamondback moth</name>
    <name type="synonym">Plutella maculipennis</name>
    <dbReference type="NCBI Taxonomy" id="51655"/>
    <lineage>
        <taxon>Eukaryota</taxon>
        <taxon>Metazoa</taxon>
        <taxon>Ecdysozoa</taxon>
        <taxon>Arthropoda</taxon>
        <taxon>Hexapoda</taxon>
        <taxon>Insecta</taxon>
        <taxon>Pterygota</taxon>
        <taxon>Neoptera</taxon>
        <taxon>Endopterygota</taxon>
        <taxon>Lepidoptera</taxon>
        <taxon>Glossata</taxon>
        <taxon>Ditrysia</taxon>
        <taxon>Yponomeutoidea</taxon>
        <taxon>Plutellidae</taxon>
        <taxon>Plutella</taxon>
    </lineage>
</organism>
<evidence type="ECO:0000256" key="1">
    <source>
        <dbReference type="SAM" id="MobiDB-lite"/>
    </source>
</evidence>
<feature type="compositionally biased region" description="Basic and acidic residues" evidence="1">
    <location>
        <begin position="140"/>
        <end position="174"/>
    </location>
</feature>
<dbReference type="EMBL" id="CAJHNJ030000065">
    <property type="protein sequence ID" value="CAG9133612.1"/>
    <property type="molecule type" value="Genomic_DNA"/>
</dbReference>
<name>A0A8S4G3X0_PLUXY</name>
<feature type="region of interest" description="Disordered" evidence="1">
    <location>
        <begin position="252"/>
        <end position="271"/>
    </location>
</feature>
<feature type="region of interest" description="Disordered" evidence="1">
    <location>
        <begin position="90"/>
        <end position="111"/>
    </location>
</feature>
<dbReference type="Proteomes" id="UP000653454">
    <property type="component" value="Unassembled WGS sequence"/>
</dbReference>